<evidence type="ECO:0000256" key="4">
    <source>
        <dbReference type="ARBA" id="ARBA00022475"/>
    </source>
</evidence>
<dbReference type="InterPro" id="IPR052017">
    <property type="entry name" value="TSUP"/>
</dbReference>
<dbReference type="PANTHER" id="PTHR30269">
    <property type="entry name" value="TRANSMEMBRANE PROTEIN YFCA"/>
    <property type="match status" value="1"/>
</dbReference>
<evidence type="ECO:0000256" key="6">
    <source>
        <dbReference type="ARBA" id="ARBA00022989"/>
    </source>
</evidence>
<keyword evidence="4 8" id="KW-1003">Cell membrane</keyword>
<dbReference type="Proteomes" id="UP000008710">
    <property type="component" value="Plasmid pRHL1"/>
</dbReference>
<dbReference type="RefSeq" id="WP_011599562.1">
    <property type="nucleotide sequence ID" value="NC_008269.1"/>
</dbReference>
<protein>
    <recommendedName>
        <fullName evidence="8">Probable membrane transporter protein</fullName>
    </recommendedName>
</protein>
<sequence>MIVADPTLLVLGALVVLSAQFVGGVVGFAYGLVALPLLLLIGVPLVDVIVVNLVIDLAGRLSIVARRYADVSWGRARLLLLGCVPGVLLGVLTRGRLDTEVIKLSAGVVTLVAVYFIARGGIKREPRKSPPAVVVVAGWLGGFLGVTTSLNGVPPALLLTGDRATARSMVADLAVYFVIGNILTLLILSQSGQAPSSWVWSALVIWVPIGLAGNLLGIALGPRMPYAFFRRLTFTVIVASGVVLSAQAVRAMVG</sequence>
<keyword evidence="6 8" id="KW-1133">Transmembrane helix</keyword>
<evidence type="ECO:0000256" key="1">
    <source>
        <dbReference type="ARBA" id="ARBA00004651"/>
    </source>
</evidence>
<feature type="transmembrane region" description="Helical" evidence="8">
    <location>
        <begin position="232"/>
        <end position="253"/>
    </location>
</feature>
<dbReference type="PATRIC" id="fig|101510.16.peg.8163"/>
<organism evidence="9 10">
    <name type="scientific">Rhodococcus jostii (strain RHA1)</name>
    <dbReference type="NCBI Taxonomy" id="101510"/>
    <lineage>
        <taxon>Bacteria</taxon>
        <taxon>Bacillati</taxon>
        <taxon>Actinomycetota</taxon>
        <taxon>Actinomycetes</taxon>
        <taxon>Mycobacteriales</taxon>
        <taxon>Nocardiaceae</taxon>
        <taxon>Rhodococcus</taxon>
    </lineage>
</organism>
<feature type="transmembrane region" description="Helical" evidence="8">
    <location>
        <begin position="101"/>
        <end position="118"/>
    </location>
</feature>
<feature type="transmembrane region" description="Helical" evidence="8">
    <location>
        <begin position="37"/>
        <end position="55"/>
    </location>
</feature>
<evidence type="ECO:0000256" key="2">
    <source>
        <dbReference type="ARBA" id="ARBA00009142"/>
    </source>
</evidence>
<evidence type="ECO:0000313" key="10">
    <source>
        <dbReference type="Proteomes" id="UP000008710"/>
    </source>
</evidence>
<feature type="transmembrane region" description="Helical" evidence="8">
    <location>
        <begin position="76"/>
        <end position="95"/>
    </location>
</feature>
<evidence type="ECO:0000256" key="5">
    <source>
        <dbReference type="ARBA" id="ARBA00022692"/>
    </source>
</evidence>
<geneLocation type="plasmid" evidence="9 10">
    <name>pRHL1</name>
</geneLocation>
<evidence type="ECO:0000256" key="3">
    <source>
        <dbReference type="ARBA" id="ARBA00022448"/>
    </source>
</evidence>
<keyword evidence="5 8" id="KW-0812">Transmembrane</keyword>
<gene>
    <name evidence="9" type="ordered locus">RHA1_ro08839</name>
</gene>
<dbReference type="KEGG" id="rha:RHA1_ro08839"/>
<keyword evidence="7 8" id="KW-0472">Membrane</keyword>
<reference evidence="10" key="1">
    <citation type="journal article" date="2006" name="Proc. Natl. Acad. Sci. U.S.A.">
        <title>The complete genome of Rhodococcus sp. RHA1 provides insights into a catabolic powerhouse.</title>
        <authorList>
            <person name="McLeod M.P."/>
            <person name="Warren R.L."/>
            <person name="Hsiao W.W.L."/>
            <person name="Araki N."/>
            <person name="Myhre M."/>
            <person name="Fernandes C."/>
            <person name="Miyazawa D."/>
            <person name="Wong W."/>
            <person name="Lillquist A.L."/>
            <person name="Wang D."/>
            <person name="Dosanjh M."/>
            <person name="Hara H."/>
            <person name="Petrescu A."/>
            <person name="Morin R.D."/>
            <person name="Yang G."/>
            <person name="Stott J.M."/>
            <person name="Schein J.E."/>
            <person name="Shin H."/>
            <person name="Smailus D."/>
            <person name="Siddiqui A.S."/>
            <person name="Marra M.A."/>
            <person name="Jones S.J.M."/>
            <person name="Holt R."/>
            <person name="Brinkman F.S.L."/>
            <person name="Miyauchi K."/>
            <person name="Fukuda M."/>
            <person name="Davies J.E."/>
            <person name="Mohn W.W."/>
            <person name="Eltis L.D."/>
        </authorList>
    </citation>
    <scope>NUCLEOTIDE SEQUENCE [LARGE SCALE GENOMIC DNA]</scope>
    <source>
        <strain evidence="10">RHA1</strain>
    </source>
</reference>
<dbReference type="OrthoDB" id="3481722at2"/>
<comment type="similarity">
    <text evidence="2 8">Belongs to the 4-toluene sulfonate uptake permease (TSUP) (TC 2.A.102) family.</text>
</comment>
<dbReference type="InterPro" id="IPR002781">
    <property type="entry name" value="TM_pro_TauE-like"/>
</dbReference>
<dbReference type="PANTHER" id="PTHR30269:SF37">
    <property type="entry name" value="MEMBRANE TRANSPORTER PROTEIN"/>
    <property type="match status" value="1"/>
</dbReference>
<keyword evidence="9" id="KW-0614">Plasmid</keyword>
<feature type="transmembrane region" description="Helical" evidence="8">
    <location>
        <begin position="198"/>
        <end position="220"/>
    </location>
</feature>
<dbReference type="Pfam" id="PF01925">
    <property type="entry name" value="TauE"/>
    <property type="match status" value="1"/>
</dbReference>
<keyword evidence="3" id="KW-0813">Transport</keyword>
<evidence type="ECO:0000313" key="9">
    <source>
        <dbReference type="EMBL" id="ABG99883.1"/>
    </source>
</evidence>
<evidence type="ECO:0000256" key="7">
    <source>
        <dbReference type="ARBA" id="ARBA00023136"/>
    </source>
</evidence>
<dbReference type="HOGENOM" id="CLU_054750_5_2_11"/>
<proteinExistence type="inferred from homology"/>
<feature type="transmembrane region" description="Helical" evidence="8">
    <location>
        <begin position="173"/>
        <end position="192"/>
    </location>
</feature>
<dbReference type="AlphaFoldDB" id="Q0RXV3"/>
<dbReference type="EMBL" id="CP000432">
    <property type="protein sequence ID" value="ABG99883.1"/>
    <property type="molecule type" value="Genomic_DNA"/>
</dbReference>
<evidence type="ECO:0000256" key="8">
    <source>
        <dbReference type="RuleBase" id="RU363041"/>
    </source>
</evidence>
<comment type="subcellular location">
    <subcellularLocation>
        <location evidence="1 8">Cell membrane</location>
        <topology evidence="1 8">Multi-pass membrane protein</topology>
    </subcellularLocation>
</comment>
<name>Q0RXV3_RHOJR</name>
<dbReference type="GO" id="GO:0005886">
    <property type="term" value="C:plasma membrane"/>
    <property type="evidence" value="ECO:0007669"/>
    <property type="project" value="UniProtKB-SubCell"/>
</dbReference>
<accession>Q0RXV3</accession>